<dbReference type="EMBL" id="KI979343">
    <property type="protein sequence ID" value="EXK79947.1"/>
    <property type="molecule type" value="Genomic_DNA"/>
</dbReference>
<proteinExistence type="predicted"/>
<dbReference type="OrthoDB" id="5104838at2759"/>
<keyword evidence="2" id="KW-1185">Reference proteome</keyword>
<protein>
    <submittedName>
        <fullName evidence="1">Uncharacterized protein</fullName>
    </submittedName>
</protein>
<dbReference type="Proteomes" id="UP000030663">
    <property type="component" value="Unassembled WGS sequence"/>
</dbReference>
<sequence>MHAANVKFKGMMYLNAQKNQQKGLAIRAEIARFTVEQAPARAASALVEVGWHDSDSDTKKHCTVDYKNGKGRFIKRKHVYNTDETNT</sequence>
<accession>X0CB88</accession>
<evidence type="ECO:0000313" key="1">
    <source>
        <dbReference type="EMBL" id="EXK79947.1"/>
    </source>
</evidence>
<dbReference type="AlphaFoldDB" id="X0CB88"/>
<evidence type="ECO:0000313" key="2">
    <source>
        <dbReference type="Proteomes" id="UP000030663"/>
    </source>
</evidence>
<gene>
    <name evidence="1" type="ORF">FOQG_15501</name>
</gene>
<reference evidence="1 2" key="1">
    <citation type="submission" date="2011-11" db="EMBL/GenBank/DDBJ databases">
        <title>The Genome Sequence of Fusarium oxysporum PHW815.</title>
        <authorList>
            <consortium name="The Broad Institute Genome Sequencing Platform"/>
            <person name="Ma L.-J."/>
            <person name="Gale L.R."/>
            <person name="Schwartz D.C."/>
            <person name="Zhou S."/>
            <person name="Corby-Kistler H."/>
            <person name="Young S.K."/>
            <person name="Zeng Q."/>
            <person name="Gargeya S."/>
            <person name="Fitzgerald M."/>
            <person name="Haas B."/>
            <person name="Abouelleil A."/>
            <person name="Alvarado L."/>
            <person name="Arachchi H.M."/>
            <person name="Berlin A."/>
            <person name="Brown A."/>
            <person name="Chapman S.B."/>
            <person name="Chen Z."/>
            <person name="Dunbar C."/>
            <person name="Freedman E."/>
            <person name="Gearin G."/>
            <person name="Goldberg J."/>
            <person name="Griggs A."/>
            <person name="Gujja S."/>
            <person name="Heiman D."/>
            <person name="Howarth C."/>
            <person name="Larson L."/>
            <person name="Lui A."/>
            <person name="MacDonald P.J.P."/>
            <person name="Montmayeur A."/>
            <person name="Murphy C."/>
            <person name="Neiman D."/>
            <person name="Pearson M."/>
            <person name="Priest M."/>
            <person name="Roberts A."/>
            <person name="Saif S."/>
            <person name="Shea T."/>
            <person name="Shenoy N."/>
            <person name="Sisk P."/>
            <person name="Stolte C."/>
            <person name="Sykes S."/>
            <person name="Wortman J."/>
            <person name="Nusbaum C."/>
            <person name="Birren B."/>
        </authorList>
    </citation>
    <scope>NUCLEOTIDE SEQUENCE [LARGE SCALE GENOMIC DNA]</scope>
    <source>
        <strain evidence="1 2">54005</strain>
    </source>
</reference>
<dbReference type="HOGENOM" id="CLU_192389_0_0_1"/>
<name>X0CB88_FUSOX</name>
<organism evidence="1 2">
    <name type="scientific">Fusarium oxysporum f. sp. raphani 54005</name>
    <dbReference type="NCBI Taxonomy" id="1089458"/>
    <lineage>
        <taxon>Eukaryota</taxon>
        <taxon>Fungi</taxon>
        <taxon>Dikarya</taxon>
        <taxon>Ascomycota</taxon>
        <taxon>Pezizomycotina</taxon>
        <taxon>Sordariomycetes</taxon>
        <taxon>Hypocreomycetidae</taxon>
        <taxon>Hypocreales</taxon>
        <taxon>Nectriaceae</taxon>
        <taxon>Fusarium</taxon>
        <taxon>Fusarium oxysporum species complex</taxon>
    </lineage>
</organism>